<dbReference type="InterPro" id="IPR052298">
    <property type="entry name" value="ZMYND10"/>
</dbReference>
<dbReference type="GO" id="GO:0005737">
    <property type="term" value="C:cytoplasm"/>
    <property type="evidence" value="ECO:0007669"/>
    <property type="project" value="TreeGrafter"/>
</dbReference>
<sequence>MEFSGGTLSVVEVEMLVRQLKPFSVREVGTPEWKEQRVAMERLNMCSHSNAVLKKDDAVKTFLVEHEKLPILIHELLAMEAWRQCVLPHVREQVAQHPAALYMYAQYEMILVNLMECIAFHEEVVVALGEDVLELVDYSWRQASRLFAESNVNDIQQKPILNHAATGPSSLEESLRSVEWHISQGMYQRALSSLSILWFVIDRLEQLPLAASNCVLIKNDLVLGLTEIMLLQPWLRRGSGVTQKYISGEFREVSQDDILLVCTPEAHTWFSLHKMLCDPDCRRRYSYTQSKKELILRLRRFLNETIVDQIPALASVQRALEELSFLQPPSGTEEKFRSTLTIEQVPRIATAVEAEKPKDWSNVISTFGAMLLDPRVRNEDAMRLAKIFDEMFAEQQK</sequence>
<name>G0UC69_TRYVY</name>
<dbReference type="VEuPathDB" id="TriTrypDB:TvY486_1109010"/>
<organism evidence="1">
    <name type="scientific">Trypanosoma vivax (strain Y486)</name>
    <dbReference type="NCBI Taxonomy" id="1055687"/>
    <lineage>
        <taxon>Eukaryota</taxon>
        <taxon>Discoba</taxon>
        <taxon>Euglenozoa</taxon>
        <taxon>Kinetoplastea</taxon>
        <taxon>Metakinetoplastina</taxon>
        <taxon>Trypanosomatida</taxon>
        <taxon>Trypanosomatidae</taxon>
        <taxon>Trypanosoma</taxon>
        <taxon>Duttonella</taxon>
    </lineage>
</organism>
<proteinExistence type="predicted"/>
<protein>
    <submittedName>
        <fullName evidence="1">Uncharacterized protein</fullName>
    </submittedName>
</protein>
<dbReference type="AlphaFoldDB" id="G0UC69"/>
<gene>
    <name evidence="1" type="ORF">TVY486_1109010</name>
</gene>
<reference evidence="1" key="1">
    <citation type="journal article" date="2012" name="Proc. Natl. Acad. Sci. U.S.A.">
        <title>Antigenic diversity is generated by distinct evolutionary mechanisms in African trypanosome species.</title>
        <authorList>
            <person name="Jackson A.P."/>
            <person name="Berry A."/>
            <person name="Aslett M."/>
            <person name="Allison H.C."/>
            <person name="Burton P."/>
            <person name="Vavrova-Anderson J."/>
            <person name="Brown R."/>
            <person name="Browne H."/>
            <person name="Corton N."/>
            <person name="Hauser H."/>
            <person name="Gamble J."/>
            <person name="Gilderthorp R."/>
            <person name="Marcello L."/>
            <person name="McQuillan J."/>
            <person name="Otto T.D."/>
            <person name="Quail M.A."/>
            <person name="Sanders M.J."/>
            <person name="van Tonder A."/>
            <person name="Ginger M.L."/>
            <person name="Field M.C."/>
            <person name="Barry J.D."/>
            <person name="Hertz-Fowler C."/>
            <person name="Berriman M."/>
        </authorList>
    </citation>
    <scope>NUCLEOTIDE SEQUENCE</scope>
    <source>
        <strain evidence="1">Y486</strain>
    </source>
</reference>
<evidence type="ECO:0000313" key="1">
    <source>
        <dbReference type="EMBL" id="CCC53417.1"/>
    </source>
</evidence>
<dbReference type="PANTHER" id="PTHR13244:SF7">
    <property type="entry name" value="ZINC FINGER MYND DOMAIN-CONTAINING PROTEIN 10"/>
    <property type="match status" value="1"/>
</dbReference>
<dbReference type="EMBL" id="HE573027">
    <property type="protein sequence ID" value="CCC53417.1"/>
    <property type="molecule type" value="Genomic_DNA"/>
</dbReference>
<accession>G0UC69</accession>
<dbReference type="OMA" id="LIHEAYC"/>
<dbReference type="PANTHER" id="PTHR13244">
    <property type="entry name" value="ZINC FINGER MYND DOMAIN CONTAINING PROTEIN 10"/>
    <property type="match status" value="1"/>
</dbReference>